<dbReference type="InterPro" id="IPR023213">
    <property type="entry name" value="CAT-like_dom_sf"/>
</dbReference>
<dbReference type="RefSeq" id="WP_344902207.1">
    <property type="nucleotide sequence ID" value="NZ_BAABAS010000020.1"/>
</dbReference>
<reference evidence="2" key="1">
    <citation type="journal article" date="2019" name="Int. J. Syst. Evol. Microbiol.">
        <title>The Global Catalogue of Microorganisms (GCM) 10K type strain sequencing project: providing services to taxonomists for standard genome sequencing and annotation.</title>
        <authorList>
            <consortium name="The Broad Institute Genomics Platform"/>
            <consortium name="The Broad Institute Genome Sequencing Center for Infectious Disease"/>
            <person name="Wu L."/>
            <person name="Ma J."/>
        </authorList>
    </citation>
    <scope>NUCLEOTIDE SEQUENCE [LARGE SCALE GENOMIC DNA]</scope>
    <source>
        <strain evidence="2">JCM 17440</strain>
    </source>
</reference>
<accession>A0ABP8CG43</accession>
<comment type="caution">
    <text evidence="1">The sequence shown here is derived from an EMBL/GenBank/DDBJ whole genome shotgun (WGS) entry which is preliminary data.</text>
</comment>
<dbReference type="PANTHER" id="PTHR45527:SF1">
    <property type="entry name" value="FATTY ACID SYNTHASE"/>
    <property type="match status" value="1"/>
</dbReference>
<dbReference type="Gene3D" id="3.30.559.10">
    <property type="entry name" value="Chloramphenicol acetyltransferase-like domain"/>
    <property type="match status" value="1"/>
</dbReference>
<protein>
    <recommendedName>
        <fullName evidence="3">Condensation domain-containing protein</fullName>
    </recommendedName>
</protein>
<proteinExistence type="predicted"/>
<evidence type="ECO:0000313" key="1">
    <source>
        <dbReference type="EMBL" id="GAA4238643.1"/>
    </source>
</evidence>
<sequence length="433" mass="46683">MMTSPALASGPLSWQQESVVRSAATCGRECLWTAFEIPSDVSNDELISRLGRLVRREHSLRIVAVDPAGVGYADAIELPIRYARCSGPGGVPEFVARNKHVEFASGRPRWQLTIIDHRDPAGRPARSALAVFDFMIADMFSLALLRQELCTGVAPSAKRGAGRYREWVVRQRAEFDVDAVDAVSTARAFWDEHLGGASPSGSTPLPGVDDAAPDQVGGTVWLSVPVPMSAADLAAAARRAKATPYTLAVASVAATIATGTAEDDVTLRVINSGRVPDAAATFGRLATSTPIRLNRPGLAGFDVAVAEVRAAWRRVLPHQHTPWEYLRTVCAGRGVTEWEAAGQRQLVVNFFPAPADGLGAADFADKRADLRMTHVELLVVPLVSGGFMFRMMCDSGDLDVESVRRFLHVLADGFTAHVRTVLSEDGRVPEPRR</sequence>
<gene>
    <name evidence="1" type="ORF">GCM10022254_55430</name>
</gene>
<name>A0ABP8CG43_9ACTN</name>
<organism evidence="1 2">
    <name type="scientific">Actinomadura meridiana</name>
    <dbReference type="NCBI Taxonomy" id="559626"/>
    <lineage>
        <taxon>Bacteria</taxon>
        <taxon>Bacillati</taxon>
        <taxon>Actinomycetota</taxon>
        <taxon>Actinomycetes</taxon>
        <taxon>Streptosporangiales</taxon>
        <taxon>Thermomonosporaceae</taxon>
        <taxon>Actinomadura</taxon>
    </lineage>
</organism>
<dbReference type="EMBL" id="BAABAS010000020">
    <property type="protein sequence ID" value="GAA4238643.1"/>
    <property type="molecule type" value="Genomic_DNA"/>
</dbReference>
<evidence type="ECO:0000313" key="2">
    <source>
        <dbReference type="Proteomes" id="UP001501710"/>
    </source>
</evidence>
<evidence type="ECO:0008006" key="3">
    <source>
        <dbReference type="Google" id="ProtNLM"/>
    </source>
</evidence>
<dbReference type="PANTHER" id="PTHR45527">
    <property type="entry name" value="NONRIBOSOMAL PEPTIDE SYNTHETASE"/>
    <property type="match status" value="1"/>
</dbReference>
<dbReference type="SUPFAM" id="SSF52777">
    <property type="entry name" value="CoA-dependent acyltransferases"/>
    <property type="match status" value="2"/>
</dbReference>
<dbReference type="Gene3D" id="3.30.559.30">
    <property type="entry name" value="Nonribosomal peptide synthetase, condensation domain"/>
    <property type="match status" value="1"/>
</dbReference>
<keyword evidence="2" id="KW-1185">Reference proteome</keyword>
<dbReference type="Proteomes" id="UP001501710">
    <property type="component" value="Unassembled WGS sequence"/>
</dbReference>